<comment type="function">
    <text evidence="13">Transfers mannose from GDP-mannose to dolichol monophosphate to form dolichol phosphate mannose (Dol-P-Man) which is the mannosyl donor in pathways leading to N-glycosylation, glycosyl phosphatidylinositol membrane anchoring, and O-mannosylation of proteins.</text>
</comment>
<keyword evidence="8 13" id="KW-0808">Transferase</keyword>
<comment type="subunit">
    <text evidence="13">Component of the dolichol-phosphate mannose (DPM) synthase complex.</text>
</comment>
<dbReference type="OrthoDB" id="2603at2759"/>
<dbReference type="GO" id="GO:0004582">
    <property type="term" value="F:dolichyl-phosphate beta-D-mannosyltransferase activity"/>
    <property type="evidence" value="ECO:0007669"/>
    <property type="project" value="UniProtKB-UniRule"/>
</dbReference>
<dbReference type="GO" id="GO:0005789">
    <property type="term" value="C:endoplasmic reticulum membrane"/>
    <property type="evidence" value="ECO:0007669"/>
    <property type="project" value="TreeGrafter"/>
</dbReference>
<dbReference type="UniPathway" id="UPA00378"/>
<dbReference type="EC" id="2.4.1.83" evidence="13"/>
<dbReference type="AlphaFoldDB" id="A0A078ARZ0"/>
<dbReference type="FunCoup" id="A0A078ARZ0">
    <property type="interactions" value="479"/>
</dbReference>
<evidence type="ECO:0000256" key="4">
    <source>
        <dbReference type="ARBA" id="ARBA00004240"/>
    </source>
</evidence>
<dbReference type="PANTHER" id="PTHR43398:SF1">
    <property type="entry name" value="DOLICHOL-PHOSPHATE MANNOSYLTRANSFERASE SUBUNIT 1"/>
    <property type="match status" value="1"/>
</dbReference>
<keyword evidence="11" id="KW-0460">Magnesium</keyword>
<dbReference type="Gene3D" id="3.90.550.10">
    <property type="entry name" value="Spore Coat Polysaccharide Biosynthesis Protein SpsA, Chain A"/>
    <property type="match status" value="1"/>
</dbReference>
<comment type="similarity">
    <text evidence="6 13">Belongs to the glycosyltransferase 2 family.</text>
</comment>
<protein>
    <recommendedName>
        <fullName evidence="13">Dolichol-phosphate mannosyltransferase subunit 1</fullName>
        <ecNumber evidence="13">2.4.1.83</ecNumber>
    </recommendedName>
</protein>
<dbReference type="GO" id="GO:0006720">
    <property type="term" value="P:isoprenoid metabolic process"/>
    <property type="evidence" value="ECO:0007669"/>
    <property type="project" value="UniProtKB-ARBA"/>
</dbReference>
<keyword evidence="10 13" id="KW-0256">Endoplasmic reticulum</keyword>
<feature type="domain" description="Glycosyltransferase 2-like" evidence="14">
    <location>
        <begin position="9"/>
        <end position="177"/>
    </location>
</feature>
<evidence type="ECO:0000256" key="8">
    <source>
        <dbReference type="ARBA" id="ARBA00022679"/>
    </source>
</evidence>
<evidence type="ECO:0000256" key="2">
    <source>
        <dbReference type="ARBA" id="ARBA00001936"/>
    </source>
</evidence>
<reference evidence="15 16" key="1">
    <citation type="submission" date="2014-06" db="EMBL/GenBank/DDBJ databases">
        <authorList>
            <person name="Swart Estienne"/>
        </authorList>
    </citation>
    <scope>NUCLEOTIDE SEQUENCE [LARGE SCALE GENOMIC DNA]</scope>
    <source>
        <strain evidence="15 16">130c</strain>
    </source>
</reference>
<evidence type="ECO:0000256" key="10">
    <source>
        <dbReference type="ARBA" id="ARBA00022824"/>
    </source>
</evidence>
<dbReference type="CDD" id="cd06442">
    <property type="entry name" value="DPM1_like"/>
    <property type="match status" value="1"/>
</dbReference>
<dbReference type="PANTHER" id="PTHR43398">
    <property type="entry name" value="DOLICHOL-PHOSPHATE MANNOSYLTRANSFERASE SUBUNIT 1"/>
    <property type="match status" value="1"/>
</dbReference>
<dbReference type="SUPFAM" id="SSF53448">
    <property type="entry name" value="Nucleotide-diphospho-sugar transferases"/>
    <property type="match status" value="1"/>
</dbReference>
<comment type="subcellular location">
    <subcellularLocation>
        <location evidence="4 13">Endoplasmic reticulum</location>
    </subcellularLocation>
</comment>
<keyword evidence="12" id="KW-0464">Manganese</keyword>
<keyword evidence="7 13" id="KW-0328">Glycosyltransferase</keyword>
<evidence type="ECO:0000256" key="11">
    <source>
        <dbReference type="ARBA" id="ARBA00022842"/>
    </source>
</evidence>
<organism evidence="15 16">
    <name type="scientific">Stylonychia lemnae</name>
    <name type="common">Ciliate</name>
    <dbReference type="NCBI Taxonomy" id="5949"/>
    <lineage>
        <taxon>Eukaryota</taxon>
        <taxon>Sar</taxon>
        <taxon>Alveolata</taxon>
        <taxon>Ciliophora</taxon>
        <taxon>Intramacronucleata</taxon>
        <taxon>Spirotrichea</taxon>
        <taxon>Stichotrichia</taxon>
        <taxon>Sporadotrichida</taxon>
        <taxon>Oxytrichidae</taxon>
        <taxon>Stylonychinae</taxon>
        <taxon>Stylonychia</taxon>
    </lineage>
</organism>
<dbReference type="InParanoid" id="A0A078ARZ0"/>
<comment type="catalytic activity">
    <reaction evidence="13">
        <text>a di-trans,poly-cis-dolichyl phosphate + GDP-alpha-D-mannose = a di-trans,poly-cis-dolichyl beta-D-mannosyl phosphate + GDP</text>
        <dbReference type="Rhea" id="RHEA:21184"/>
        <dbReference type="Rhea" id="RHEA-COMP:19498"/>
        <dbReference type="Rhea" id="RHEA-COMP:19501"/>
        <dbReference type="ChEBI" id="CHEBI:57527"/>
        <dbReference type="ChEBI" id="CHEBI:57683"/>
        <dbReference type="ChEBI" id="CHEBI:58189"/>
        <dbReference type="ChEBI" id="CHEBI:58211"/>
    </reaction>
</comment>
<proteinExistence type="inferred from homology"/>
<accession>A0A078ARZ0</accession>
<gene>
    <name evidence="15" type="primary">Contig7877.g8405</name>
    <name evidence="15" type="ORF">STYLEM_14008</name>
</gene>
<dbReference type="GO" id="GO:0006488">
    <property type="term" value="P:dolichol-linked oligosaccharide biosynthetic process"/>
    <property type="evidence" value="ECO:0007669"/>
    <property type="project" value="TreeGrafter"/>
</dbReference>
<evidence type="ECO:0000256" key="7">
    <source>
        <dbReference type="ARBA" id="ARBA00022676"/>
    </source>
</evidence>
<dbReference type="EMBL" id="CCKQ01013294">
    <property type="protein sequence ID" value="CDW84939.1"/>
    <property type="molecule type" value="Genomic_DNA"/>
</dbReference>
<comment type="cofactor">
    <cofactor evidence="3">
        <name>Mg(2+)</name>
        <dbReference type="ChEBI" id="CHEBI:18420"/>
    </cofactor>
</comment>
<dbReference type="GO" id="GO:0035269">
    <property type="term" value="P:protein O-linked glycosylation via mannose"/>
    <property type="evidence" value="ECO:0007669"/>
    <property type="project" value="TreeGrafter"/>
</dbReference>
<dbReference type="InterPro" id="IPR001173">
    <property type="entry name" value="Glyco_trans_2-like"/>
</dbReference>
<dbReference type="InterPro" id="IPR039528">
    <property type="entry name" value="DPM1-like"/>
</dbReference>
<keyword evidence="9" id="KW-0479">Metal-binding</keyword>
<dbReference type="Pfam" id="PF00535">
    <property type="entry name" value="Glycos_transf_2"/>
    <property type="match status" value="1"/>
</dbReference>
<evidence type="ECO:0000313" key="16">
    <source>
        <dbReference type="Proteomes" id="UP000039865"/>
    </source>
</evidence>
<evidence type="ECO:0000256" key="12">
    <source>
        <dbReference type="ARBA" id="ARBA00023211"/>
    </source>
</evidence>
<dbReference type="GO" id="GO:0006506">
    <property type="term" value="P:GPI anchor biosynthetic process"/>
    <property type="evidence" value="ECO:0007669"/>
    <property type="project" value="TreeGrafter"/>
</dbReference>
<evidence type="ECO:0000256" key="13">
    <source>
        <dbReference type="RuleBase" id="RU365083"/>
    </source>
</evidence>
<evidence type="ECO:0000256" key="5">
    <source>
        <dbReference type="ARBA" id="ARBA00004922"/>
    </source>
</evidence>
<evidence type="ECO:0000256" key="9">
    <source>
        <dbReference type="ARBA" id="ARBA00022723"/>
    </source>
</evidence>
<dbReference type="OMA" id="KCFRREV"/>
<dbReference type="FunFam" id="3.90.550.10:FF:000036">
    <property type="entry name" value="Dolichol-phosphate mannosyltransferase subunit 1"/>
    <property type="match status" value="1"/>
</dbReference>
<evidence type="ECO:0000256" key="6">
    <source>
        <dbReference type="ARBA" id="ARBA00006739"/>
    </source>
</evidence>
<evidence type="ECO:0000256" key="1">
    <source>
        <dbReference type="ARBA" id="ARBA00001913"/>
    </source>
</evidence>
<evidence type="ECO:0000259" key="14">
    <source>
        <dbReference type="Pfam" id="PF00535"/>
    </source>
</evidence>
<dbReference type="GO" id="GO:0006066">
    <property type="term" value="P:alcohol metabolic process"/>
    <property type="evidence" value="ECO:0007669"/>
    <property type="project" value="UniProtKB-ARBA"/>
</dbReference>
<sequence>MVDQARKYSVLLPTYNERENLPLIIWLLMKTATEEKLNMEVVIVDDNSPDGTQSVVKDLQRIYGEDKIKLHARPGKMGLGSAYIDGLSKCTGNFVILMDADLSHHFIPEFIKRQKETNADIVTGTRYLPGGGVYGWDLNRKLTSRVANFIASTILNPKASDLTGSFRLYKKEVLDRIMPLVKSRGYVFQIEIIVKAQYMGYQIQEVPITFVDRIYGESKLGANEIVSYLQGIVDLFVDV</sequence>
<dbReference type="GO" id="GO:0046872">
    <property type="term" value="F:metal ion binding"/>
    <property type="evidence" value="ECO:0007669"/>
    <property type="project" value="UniProtKB-KW"/>
</dbReference>
<comment type="cofactor">
    <cofactor evidence="1">
        <name>Ca(2+)</name>
        <dbReference type="ChEBI" id="CHEBI:29108"/>
    </cofactor>
</comment>
<name>A0A078ARZ0_STYLE</name>
<keyword evidence="16" id="KW-1185">Reference proteome</keyword>
<dbReference type="InterPro" id="IPR029044">
    <property type="entry name" value="Nucleotide-diphossugar_trans"/>
</dbReference>
<dbReference type="Proteomes" id="UP000039865">
    <property type="component" value="Unassembled WGS sequence"/>
</dbReference>
<comment type="cofactor">
    <cofactor evidence="2">
        <name>Mn(2+)</name>
        <dbReference type="ChEBI" id="CHEBI:29035"/>
    </cofactor>
</comment>
<evidence type="ECO:0000313" key="15">
    <source>
        <dbReference type="EMBL" id="CDW84939.1"/>
    </source>
</evidence>
<evidence type="ECO:0000256" key="3">
    <source>
        <dbReference type="ARBA" id="ARBA00001946"/>
    </source>
</evidence>
<comment type="pathway">
    <text evidence="5 13">Protein modification; protein glycosylation.</text>
</comment>